<gene>
    <name evidence="1" type="ORF">LCGC14_1770670</name>
</gene>
<reference evidence="1" key="1">
    <citation type="journal article" date="2015" name="Nature">
        <title>Complex archaea that bridge the gap between prokaryotes and eukaryotes.</title>
        <authorList>
            <person name="Spang A."/>
            <person name="Saw J.H."/>
            <person name="Jorgensen S.L."/>
            <person name="Zaremba-Niedzwiedzka K."/>
            <person name="Martijn J."/>
            <person name="Lind A.E."/>
            <person name="van Eijk R."/>
            <person name="Schleper C."/>
            <person name="Guy L."/>
            <person name="Ettema T.J."/>
        </authorList>
    </citation>
    <scope>NUCLEOTIDE SEQUENCE</scope>
</reference>
<dbReference type="AlphaFoldDB" id="A0A0F9JY42"/>
<name>A0A0F9JY42_9ZZZZ</name>
<organism evidence="1">
    <name type="scientific">marine sediment metagenome</name>
    <dbReference type="NCBI Taxonomy" id="412755"/>
    <lineage>
        <taxon>unclassified sequences</taxon>
        <taxon>metagenomes</taxon>
        <taxon>ecological metagenomes</taxon>
    </lineage>
</organism>
<dbReference type="EMBL" id="LAZR01016596">
    <property type="protein sequence ID" value="KKM03808.1"/>
    <property type="molecule type" value="Genomic_DNA"/>
</dbReference>
<sequence>MSKMGEEYNRRLEKYAPELLEALRDIYRLPVTPRGDPSILGAVIHGIAERAIAKVEGGK</sequence>
<accession>A0A0F9JY42</accession>
<comment type="caution">
    <text evidence="1">The sequence shown here is derived from an EMBL/GenBank/DDBJ whole genome shotgun (WGS) entry which is preliminary data.</text>
</comment>
<evidence type="ECO:0000313" key="1">
    <source>
        <dbReference type="EMBL" id="KKM03808.1"/>
    </source>
</evidence>
<protein>
    <submittedName>
        <fullName evidence="1">Uncharacterized protein</fullName>
    </submittedName>
</protein>
<proteinExistence type="predicted"/>